<evidence type="ECO:0000256" key="3">
    <source>
        <dbReference type="ARBA" id="ARBA00023163"/>
    </source>
</evidence>
<evidence type="ECO:0000313" key="7">
    <source>
        <dbReference type="Proteomes" id="UP000198373"/>
    </source>
</evidence>
<protein>
    <submittedName>
        <fullName evidence="6">Transcriptional regulator, TetR family</fullName>
    </submittedName>
</protein>
<evidence type="ECO:0000256" key="1">
    <source>
        <dbReference type="ARBA" id="ARBA00023015"/>
    </source>
</evidence>
<evidence type="ECO:0000256" key="4">
    <source>
        <dbReference type="PROSITE-ProRule" id="PRU00335"/>
    </source>
</evidence>
<evidence type="ECO:0000313" key="6">
    <source>
        <dbReference type="EMBL" id="SNS96737.1"/>
    </source>
</evidence>
<dbReference type="InterPro" id="IPR009057">
    <property type="entry name" value="Homeodomain-like_sf"/>
</dbReference>
<dbReference type="Proteomes" id="UP000198373">
    <property type="component" value="Unassembled WGS sequence"/>
</dbReference>
<dbReference type="PANTHER" id="PTHR30055">
    <property type="entry name" value="HTH-TYPE TRANSCRIPTIONAL REGULATOR RUTR"/>
    <property type="match status" value="1"/>
</dbReference>
<dbReference type="SUPFAM" id="SSF46689">
    <property type="entry name" value="Homeodomain-like"/>
    <property type="match status" value="1"/>
</dbReference>
<sequence length="194" mass="20172">MARPFRQQADEGILESAAALFARRGFAKTSVQDVADAVGLSKAGLLHHFPSKGALHAAVLAQAASLARRVLDQVGDADPGPARDLRALEVLVDVALAHPGLVALMLAPVTDLGAEPERAVTDVVLRVFGVDPDTTEPPRSVRVVGALAALAVLTLAAHAGDRTTDWRPHIVATCFDALGHGRAGAPSRPDPLET</sequence>
<dbReference type="EMBL" id="FZOO01000011">
    <property type="protein sequence ID" value="SNS96737.1"/>
    <property type="molecule type" value="Genomic_DNA"/>
</dbReference>
<dbReference type="GO" id="GO:0000976">
    <property type="term" value="F:transcription cis-regulatory region binding"/>
    <property type="evidence" value="ECO:0007669"/>
    <property type="project" value="TreeGrafter"/>
</dbReference>
<keyword evidence="1" id="KW-0805">Transcription regulation</keyword>
<evidence type="ECO:0000256" key="2">
    <source>
        <dbReference type="ARBA" id="ARBA00023125"/>
    </source>
</evidence>
<dbReference type="Pfam" id="PF00440">
    <property type="entry name" value="TetR_N"/>
    <property type="match status" value="1"/>
</dbReference>
<dbReference type="PANTHER" id="PTHR30055:SF234">
    <property type="entry name" value="HTH-TYPE TRANSCRIPTIONAL REGULATOR BETI"/>
    <property type="match status" value="1"/>
</dbReference>
<gene>
    <name evidence="6" type="ORF">SAMN06893096_111146</name>
</gene>
<organism evidence="6 7">
    <name type="scientific">Geodermatophilus pulveris</name>
    <dbReference type="NCBI Taxonomy" id="1564159"/>
    <lineage>
        <taxon>Bacteria</taxon>
        <taxon>Bacillati</taxon>
        <taxon>Actinomycetota</taxon>
        <taxon>Actinomycetes</taxon>
        <taxon>Geodermatophilales</taxon>
        <taxon>Geodermatophilaceae</taxon>
        <taxon>Geodermatophilus</taxon>
    </lineage>
</organism>
<keyword evidence="2 4" id="KW-0238">DNA-binding</keyword>
<dbReference type="Gene3D" id="1.10.357.10">
    <property type="entry name" value="Tetracycline Repressor, domain 2"/>
    <property type="match status" value="1"/>
</dbReference>
<feature type="DNA-binding region" description="H-T-H motif" evidence="4">
    <location>
        <begin position="30"/>
        <end position="49"/>
    </location>
</feature>
<proteinExistence type="predicted"/>
<dbReference type="OrthoDB" id="7505659at2"/>
<dbReference type="AlphaFoldDB" id="A0A239IT20"/>
<dbReference type="InterPro" id="IPR001647">
    <property type="entry name" value="HTH_TetR"/>
</dbReference>
<keyword evidence="3" id="KW-0804">Transcription</keyword>
<dbReference type="InterPro" id="IPR050109">
    <property type="entry name" value="HTH-type_TetR-like_transc_reg"/>
</dbReference>
<feature type="domain" description="HTH tetR-type" evidence="5">
    <location>
        <begin position="7"/>
        <end position="67"/>
    </location>
</feature>
<accession>A0A239IT20</accession>
<dbReference type="PROSITE" id="PS50977">
    <property type="entry name" value="HTH_TETR_2"/>
    <property type="match status" value="1"/>
</dbReference>
<keyword evidence="7" id="KW-1185">Reference proteome</keyword>
<name>A0A239IT20_9ACTN</name>
<dbReference type="PRINTS" id="PR00455">
    <property type="entry name" value="HTHTETR"/>
</dbReference>
<reference evidence="7" key="1">
    <citation type="submission" date="2017-06" db="EMBL/GenBank/DDBJ databases">
        <authorList>
            <person name="Varghese N."/>
            <person name="Submissions S."/>
        </authorList>
    </citation>
    <scope>NUCLEOTIDE SEQUENCE [LARGE SCALE GENOMIC DNA]</scope>
    <source>
        <strain evidence="7">DSM 46839</strain>
    </source>
</reference>
<dbReference type="GO" id="GO:0003700">
    <property type="term" value="F:DNA-binding transcription factor activity"/>
    <property type="evidence" value="ECO:0007669"/>
    <property type="project" value="TreeGrafter"/>
</dbReference>
<dbReference type="RefSeq" id="WP_089307164.1">
    <property type="nucleotide sequence ID" value="NZ_FZOO01000011.1"/>
</dbReference>
<evidence type="ECO:0000259" key="5">
    <source>
        <dbReference type="PROSITE" id="PS50977"/>
    </source>
</evidence>